<dbReference type="Gene3D" id="2.30.29.80">
    <property type="match status" value="1"/>
</dbReference>
<gene>
    <name evidence="2" type="ORF">RM706_10150</name>
</gene>
<dbReference type="InterPro" id="IPR036913">
    <property type="entry name" value="YegP-like_sf"/>
</dbReference>
<dbReference type="SUPFAM" id="SSF160113">
    <property type="entry name" value="YegP-like"/>
    <property type="match status" value="2"/>
</dbReference>
<proteinExistence type="predicted"/>
<evidence type="ECO:0000313" key="2">
    <source>
        <dbReference type="EMBL" id="MDT0607393.1"/>
    </source>
</evidence>
<organism evidence="2 3">
    <name type="scientific">Croceitalea rosinachiae</name>
    <dbReference type="NCBI Taxonomy" id="3075596"/>
    <lineage>
        <taxon>Bacteria</taxon>
        <taxon>Pseudomonadati</taxon>
        <taxon>Bacteroidota</taxon>
        <taxon>Flavobacteriia</taxon>
        <taxon>Flavobacteriales</taxon>
        <taxon>Flavobacteriaceae</taxon>
        <taxon>Croceitalea</taxon>
    </lineage>
</organism>
<dbReference type="RefSeq" id="WP_311351041.1">
    <property type="nucleotide sequence ID" value="NZ_JAVRHR010000002.1"/>
</dbReference>
<accession>A0ABU3AE66</accession>
<sequence>MIEIKKVEHGGYQFLLKSKAGSVLLRSISFDNKTEITEVVDRLNQNYTKKLLFERKTDYKGQFQFYLKNNKGKVIGHSQPYNSEAGMENGIKNLTNSISNIKLI</sequence>
<dbReference type="EMBL" id="JAVRHR010000002">
    <property type="protein sequence ID" value="MDT0607393.1"/>
    <property type="molecule type" value="Genomic_DNA"/>
</dbReference>
<keyword evidence="3" id="KW-1185">Reference proteome</keyword>
<dbReference type="InterPro" id="IPR051141">
    <property type="entry name" value="UPF0339_domain"/>
</dbReference>
<comment type="caution">
    <text evidence="2">The sequence shown here is derived from an EMBL/GenBank/DDBJ whole genome shotgun (WGS) entry which is preliminary data.</text>
</comment>
<dbReference type="InterPro" id="IPR010879">
    <property type="entry name" value="DUF1508"/>
</dbReference>
<dbReference type="PANTHER" id="PTHR40606:SF1">
    <property type="entry name" value="UPF0339 PROTEIN YEGP"/>
    <property type="match status" value="1"/>
</dbReference>
<dbReference type="Pfam" id="PF07411">
    <property type="entry name" value="DUF1508"/>
    <property type="match status" value="1"/>
</dbReference>
<name>A0ABU3AE66_9FLAO</name>
<evidence type="ECO:0000259" key="1">
    <source>
        <dbReference type="Pfam" id="PF07411"/>
    </source>
</evidence>
<evidence type="ECO:0000313" key="3">
    <source>
        <dbReference type="Proteomes" id="UP001255246"/>
    </source>
</evidence>
<reference evidence="2 3" key="1">
    <citation type="submission" date="2023-09" db="EMBL/GenBank/DDBJ databases">
        <authorList>
            <person name="Rey-Velasco X."/>
        </authorList>
    </citation>
    <scope>NUCLEOTIDE SEQUENCE [LARGE SCALE GENOMIC DNA]</scope>
    <source>
        <strain evidence="2 3">F388</strain>
    </source>
</reference>
<feature type="domain" description="DUF1508" evidence="1">
    <location>
        <begin position="60"/>
        <end position="93"/>
    </location>
</feature>
<dbReference type="PANTHER" id="PTHR40606">
    <property type="match status" value="1"/>
</dbReference>
<protein>
    <submittedName>
        <fullName evidence="2">YegP family protein</fullName>
    </submittedName>
</protein>
<dbReference type="Proteomes" id="UP001255246">
    <property type="component" value="Unassembled WGS sequence"/>
</dbReference>